<dbReference type="OrthoDB" id="5416097at2759"/>
<evidence type="ECO:0000313" key="2">
    <source>
        <dbReference type="Proteomes" id="UP000182235"/>
    </source>
</evidence>
<evidence type="ECO:0000313" key="1">
    <source>
        <dbReference type="EMBL" id="OJD11143.1"/>
    </source>
</evidence>
<gene>
    <name evidence="1" type="ORF">AJ78_08026</name>
</gene>
<reference evidence="1 2" key="1">
    <citation type="submission" date="2015-07" db="EMBL/GenBank/DDBJ databases">
        <title>Emmonsia species relationships and genome sequence.</title>
        <authorList>
            <consortium name="The Broad Institute Genomics Platform"/>
            <person name="Cuomo C.A."/>
            <person name="Munoz J.F."/>
            <person name="Imamovic A."/>
            <person name="Priest M.E."/>
            <person name="Young S."/>
            <person name="Clay O.K."/>
            <person name="McEwen J.G."/>
        </authorList>
    </citation>
    <scope>NUCLEOTIDE SEQUENCE [LARGE SCALE GENOMIC DNA]</scope>
    <source>
        <strain evidence="1 2">UAMH 9510</strain>
    </source>
</reference>
<evidence type="ECO:0008006" key="3">
    <source>
        <dbReference type="Google" id="ProtNLM"/>
    </source>
</evidence>
<dbReference type="AlphaFoldDB" id="A0A1J9Q4G0"/>
<dbReference type="VEuPathDB" id="FungiDB:AJ78_08026"/>
<proteinExistence type="predicted"/>
<sequence>MFMWLPHFDHPHLLRVYTDPGATPVVQFREDGVGGVVDLWNVSTKFPISSGDHIVLETSDPVNLPLPDVNILELHWLLQRVVAMAGGAELPGETYETDDDDDDRWNALVDERF</sequence>
<name>A0A1J9Q4G0_9EURO</name>
<comment type="caution">
    <text evidence="1">The sequence shown here is derived from an EMBL/GenBank/DDBJ whole genome shotgun (WGS) entry which is preliminary data.</text>
</comment>
<dbReference type="EMBL" id="LGRN01000603">
    <property type="protein sequence ID" value="OJD11143.1"/>
    <property type="molecule type" value="Genomic_DNA"/>
</dbReference>
<accession>A0A1J9Q4G0</accession>
<organism evidence="1 2">
    <name type="scientific">Emergomyces pasteurianus Ep9510</name>
    <dbReference type="NCBI Taxonomy" id="1447872"/>
    <lineage>
        <taxon>Eukaryota</taxon>
        <taxon>Fungi</taxon>
        <taxon>Dikarya</taxon>
        <taxon>Ascomycota</taxon>
        <taxon>Pezizomycotina</taxon>
        <taxon>Eurotiomycetes</taxon>
        <taxon>Eurotiomycetidae</taxon>
        <taxon>Onygenales</taxon>
        <taxon>Ajellomycetaceae</taxon>
        <taxon>Emergomyces</taxon>
    </lineage>
</organism>
<dbReference type="Proteomes" id="UP000182235">
    <property type="component" value="Unassembled WGS sequence"/>
</dbReference>
<protein>
    <recommendedName>
        <fullName evidence="3">HNH nuclease domain-containing protein</fullName>
    </recommendedName>
</protein>
<keyword evidence="2" id="KW-1185">Reference proteome</keyword>